<proteinExistence type="predicted"/>
<reference evidence="1 2" key="1">
    <citation type="journal article" date="2015" name="Nature">
        <title>rRNA introns, odd ribosomes, and small enigmatic genomes across a large radiation of phyla.</title>
        <authorList>
            <person name="Brown C.T."/>
            <person name="Hug L.A."/>
            <person name="Thomas B.C."/>
            <person name="Sharon I."/>
            <person name="Castelle C.J."/>
            <person name="Singh A."/>
            <person name="Wilkins M.J."/>
            <person name="Williams K.H."/>
            <person name="Banfield J.F."/>
        </authorList>
    </citation>
    <scope>NUCLEOTIDE SEQUENCE [LARGE SCALE GENOMIC DNA]</scope>
</reference>
<dbReference type="Proteomes" id="UP000034932">
    <property type="component" value="Unassembled WGS sequence"/>
</dbReference>
<organism evidence="1 2">
    <name type="scientific">Candidatus Woesebacteria bacterium GW2011_GWB1_39_10b</name>
    <dbReference type="NCBI Taxonomy" id="1618573"/>
    <lineage>
        <taxon>Bacteria</taxon>
        <taxon>Candidatus Woeseibacteriota</taxon>
    </lineage>
</organism>
<sequence>MHIFAVILAVCILTVGLIVARIQNPSLSNIYRQKEVLSEKVLPTQTPTYIPTPFPTSVPKDTQIDSYKYPNSSVISSSGNSLSLQSDDMTDVITGWYKEKIENEGMSVTTFVKTRANDKVLNKLVGVKEDEQINVEISQEGAGQTVDISVSFLNESDN</sequence>
<dbReference type="AlphaFoldDB" id="A0A0G0LQF8"/>
<name>A0A0G0LQF8_9BACT</name>
<evidence type="ECO:0000313" key="2">
    <source>
        <dbReference type="Proteomes" id="UP000034932"/>
    </source>
</evidence>
<dbReference type="EMBL" id="LBVW01000004">
    <property type="protein sequence ID" value="KKQ94108.1"/>
    <property type="molecule type" value="Genomic_DNA"/>
</dbReference>
<gene>
    <name evidence="1" type="ORF">UT19_C0004G0069</name>
</gene>
<comment type="caution">
    <text evidence="1">The sequence shown here is derived from an EMBL/GenBank/DDBJ whole genome shotgun (WGS) entry which is preliminary data.</text>
</comment>
<evidence type="ECO:0000313" key="1">
    <source>
        <dbReference type="EMBL" id="KKQ94108.1"/>
    </source>
</evidence>
<protein>
    <submittedName>
        <fullName evidence="1">Uncharacterized protein</fullName>
    </submittedName>
</protein>
<accession>A0A0G0LQF8</accession>
<dbReference type="STRING" id="1618573.UT19_C0004G0069"/>